<keyword evidence="3 7" id="KW-0812">Transmembrane</keyword>
<evidence type="ECO:0000256" key="5">
    <source>
        <dbReference type="ARBA" id="ARBA00023136"/>
    </source>
</evidence>
<accession>A0A5M9MRV5</accession>
<feature type="compositionally biased region" description="Basic and acidic residues" evidence="6">
    <location>
        <begin position="37"/>
        <end position="46"/>
    </location>
</feature>
<comment type="similarity">
    <text evidence="2">Belongs to the major facilitator superfamily.</text>
</comment>
<feature type="transmembrane region" description="Helical" evidence="7">
    <location>
        <begin position="490"/>
        <end position="509"/>
    </location>
</feature>
<comment type="caution">
    <text evidence="9">The sequence shown here is derived from an EMBL/GenBank/DDBJ whole genome shotgun (WGS) entry which is preliminary data.</text>
</comment>
<gene>
    <name evidence="9" type="ORF">ATNIH1004_003923</name>
</gene>
<evidence type="ECO:0000256" key="6">
    <source>
        <dbReference type="SAM" id="MobiDB-lite"/>
    </source>
</evidence>
<evidence type="ECO:0000313" key="10">
    <source>
        <dbReference type="Proteomes" id="UP000324241"/>
    </source>
</evidence>
<evidence type="ECO:0000313" key="9">
    <source>
        <dbReference type="EMBL" id="KAA8648040.1"/>
    </source>
</evidence>
<dbReference type="Proteomes" id="UP000324241">
    <property type="component" value="Unassembled WGS sequence"/>
</dbReference>
<protein>
    <recommendedName>
        <fullName evidence="8">Major facilitator superfamily (MFS) profile domain-containing protein</fullName>
    </recommendedName>
</protein>
<feature type="region of interest" description="Disordered" evidence="6">
    <location>
        <begin position="1"/>
        <end position="78"/>
    </location>
</feature>
<feature type="transmembrane region" description="Helical" evidence="7">
    <location>
        <begin position="428"/>
        <end position="449"/>
    </location>
</feature>
<dbReference type="GO" id="GO:0022857">
    <property type="term" value="F:transmembrane transporter activity"/>
    <property type="evidence" value="ECO:0007669"/>
    <property type="project" value="InterPro"/>
</dbReference>
<evidence type="ECO:0000256" key="3">
    <source>
        <dbReference type="ARBA" id="ARBA00022692"/>
    </source>
</evidence>
<dbReference type="RefSeq" id="XP_033427401.1">
    <property type="nucleotide sequence ID" value="XM_033568595.1"/>
</dbReference>
<dbReference type="PANTHER" id="PTHR23502">
    <property type="entry name" value="MAJOR FACILITATOR SUPERFAMILY"/>
    <property type="match status" value="1"/>
</dbReference>
<dbReference type="SUPFAM" id="SSF103473">
    <property type="entry name" value="MFS general substrate transporter"/>
    <property type="match status" value="1"/>
</dbReference>
<dbReference type="InterPro" id="IPR005829">
    <property type="entry name" value="Sugar_transporter_CS"/>
</dbReference>
<dbReference type="FunFam" id="1.20.1250.20:FF:000011">
    <property type="entry name" value="MFS multidrug transporter, putative"/>
    <property type="match status" value="1"/>
</dbReference>
<dbReference type="PROSITE" id="PS00216">
    <property type="entry name" value="SUGAR_TRANSPORT_1"/>
    <property type="match status" value="1"/>
</dbReference>
<dbReference type="Pfam" id="PF07690">
    <property type="entry name" value="MFS_1"/>
    <property type="match status" value="1"/>
</dbReference>
<dbReference type="InterPro" id="IPR011701">
    <property type="entry name" value="MFS"/>
</dbReference>
<dbReference type="GO" id="GO:0042908">
    <property type="term" value="P:xenobiotic transport"/>
    <property type="evidence" value="ECO:0007669"/>
    <property type="project" value="UniProtKB-ARBA"/>
</dbReference>
<dbReference type="EMBL" id="QUQM01000003">
    <property type="protein sequence ID" value="KAA8648040.1"/>
    <property type="molecule type" value="Genomic_DNA"/>
</dbReference>
<keyword evidence="5 7" id="KW-0472">Membrane</keyword>
<feature type="transmembrane region" description="Helical" evidence="7">
    <location>
        <begin position="86"/>
        <end position="111"/>
    </location>
</feature>
<dbReference type="PROSITE" id="PS50850">
    <property type="entry name" value="MFS"/>
    <property type="match status" value="1"/>
</dbReference>
<comment type="subcellular location">
    <subcellularLocation>
        <location evidence="1">Membrane</location>
        <topology evidence="1">Multi-pass membrane protein</topology>
    </subcellularLocation>
</comment>
<feature type="transmembrane region" description="Helical" evidence="7">
    <location>
        <begin position="243"/>
        <end position="263"/>
    </location>
</feature>
<dbReference type="GO" id="GO:0140115">
    <property type="term" value="P:export across plasma membrane"/>
    <property type="evidence" value="ECO:0007669"/>
    <property type="project" value="UniProtKB-ARBA"/>
</dbReference>
<feature type="transmembrane region" description="Helical" evidence="7">
    <location>
        <begin position="312"/>
        <end position="337"/>
    </location>
</feature>
<feature type="transmembrane region" description="Helical" evidence="7">
    <location>
        <begin position="357"/>
        <end position="376"/>
    </location>
</feature>
<dbReference type="Gene3D" id="1.20.1250.20">
    <property type="entry name" value="MFS general substrate transporter like domains"/>
    <property type="match status" value="1"/>
</dbReference>
<dbReference type="InterPro" id="IPR036259">
    <property type="entry name" value="MFS_trans_sf"/>
</dbReference>
<dbReference type="InterPro" id="IPR020846">
    <property type="entry name" value="MFS_dom"/>
</dbReference>
<feature type="transmembrane region" description="Helical" evidence="7">
    <location>
        <begin position="216"/>
        <end position="237"/>
    </location>
</feature>
<sequence length="525" mass="57202">MPLGINDMADEKRDGLHSEQQGISVRPATNENTASSDSDRTDDIERNTPPPTAEGEKVEHPDPNEVDWDGPDDPKNPRNWPRWRRAMLVGIITCVVFSTSIASSAIAPAVPQILREFHSTNEVVGTLVVTIELLGTGVGPILMGPMSEVVGRRVIYNCANIGFSAFSLGCALTPSLPGLVIMRFLQGCSASCSLNNAGGTISDLVPIHRRGFAMSMYSVGFLLGPAVGPIAGSFLAAAAGWRWVFWLLLILNGTMGIICALTYSETYAPVILEWKAKKLRKQTGNQALYAKGQRQLPVSSVLKRAISRPVKMFLFCPVVTGLAIYNAVVYGFTYLLFSTFSVVFEGQYNFSEAKLGLVYLGLAIGFLISLSIASFANDRTHARLTRKHGEAKPEYRLDSLIYGAIAIPVGLIIYGWTTQERVHPAVPIVATGLVGFGVMFTFIPFNVYMIDAYTKYAASAIAAGNILRSLSAALLPLVGVPMYNRLGYGWGNTLLAFISLGLGGMFIVFRKYGEDWRKRFSIQFD</sequence>
<dbReference type="AlphaFoldDB" id="A0A5M9MRV5"/>
<feature type="transmembrane region" description="Helical" evidence="7">
    <location>
        <begin position="397"/>
        <end position="416"/>
    </location>
</feature>
<dbReference type="VEuPathDB" id="FungiDB:EYZ11_009196"/>
<dbReference type="OrthoDB" id="5296287at2759"/>
<proteinExistence type="inferred from homology"/>
<feature type="compositionally biased region" description="Polar residues" evidence="6">
    <location>
        <begin position="18"/>
        <end position="36"/>
    </location>
</feature>
<keyword evidence="4 7" id="KW-1133">Transmembrane helix</keyword>
<dbReference type="GO" id="GO:0016020">
    <property type="term" value="C:membrane"/>
    <property type="evidence" value="ECO:0007669"/>
    <property type="project" value="UniProtKB-SubCell"/>
</dbReference>
<reference evidence="9 10" key="1">
    <citation type="submission" date="2019-08" db="EMBL/GenBank/DDBJ databases">
        <title>The genome sequence of a newly discovered highly antifungal drug resistant Aspergillus species, Aspergillus tanneri NIH 1004.</title>
        <authorList>
            <person name="Mounaud S."/>
            <person name="Singh I."/>
            <person name="Joardar V."/>
            <person name="Pakala S."/>
            <person name="Pakala S."/>
            <person name="Venepally P."/>
            <person name="Chung J.K."/>
            <person name="Losada L."/>
            <person name="Nierman W.C."/>
        </authorList>
    </citation>
    <scope>NUCLEOTIDE SEQUENCE [LARGE SCALE GENOMIC DNA]</scope>
    <source>
        <strain evidence="9 10">NIH1004</strain>
    </source>
</reference>
<feature type="compositionally biased region" description="Basic and acidic residues" evidence="6">
    <location>
        <begin position="54"/>
        <end position="63"/>
    </location>
</feature>
<feature type="transmembrane region" description="Helical" evidence="7">
    <location>
        <begin position="123"/>
        <end position="143"/>
    </location>
</feature>
<evidence type="ECO:0000256" key="7">
    <source>
        <dbReference type="SAM" id="Phobius"/>
    </source>
</evidence>
<name>A0A5M9MRV5_9EURO</name>
<evidence type="ECO:0000256" key="1">
    <source>
        <dbReference type="ARBA" id="ARBA00004141"/>
    </source>
</evidence>
<feature type="domain" description="Major facilitator superfamily (MFS) profile" evidence="8">
    <location>
        <begin position="88"/>
        <end position="516"/>
    </location>
</feature>
<organism evidence="9 10">
    <name type="scientific">Aspergillus tanneri</name>
    <dbReference type="NCBI Taxonomy" id="1220188"/>
    <lineage>
        <taxon>Eukaryota</taxon>
        <taxon>Fungi</taxon>
        <taxon>Dikarya</taxon>
        <taxon>Ascomycota</taxon>
        <taxon>Pezizomycotina</taxon>
        <taxon>Eurotiomycetes</taxon>
        <taxon>Eurotiomycetidae</taxon>
        <taxon>Eurotiales</taxon>
        <taxon>Aspergillaceae</taxon>
        <taxon>Aspergillus</taxon>
        <taxon>Aspergillus subgen. Circumdati</taxon>
    </lineage>
</organism>
<evidence type="ECO:0000256" key="4">
    <source>
        <dbReference type="ARBA" id="ARBA00022989"/>
    </source>
</evidence>
<dbReference type="GeneID" id="54326625"/>
<evidence type="ECO:0000256" key="2">
    <source>
        <dbReference type="ARBA" id="ARBA00008335"/>
    </source>
</evidence>
<dbReference type="CDD" id="cd17323">
    <property type="entry name" value="MFS_Tpo1_MDR_like"/>
    <property type="match status" value="1"/>
</dbReference>
<dbReference type="PANTHER" id="PTHR23502:SF68">
    <property type="entry name" value="MULTIDRUG TRANSPORTER, PUTATIVE (AFU_ORTHOLOGUE AFUA_3G01120)-RELATED"/>
    <property type="match status" value="1"/>
</dbReference>
<feature type="transmembrane region" description="Helical" evidence="7">
    <location>
        <begin position="456"/>
        <end position="478"/>
    </location>
</feature>
<evidence type="ECO:0000259" key="8">
    <source>
        <dbReference type="PROSITE" id="PS50850"/>
    </source>
</evidence>